<dbReference type="InParanoid" id="A0A0C3E7F8"/>
<dbReference type="Gene3D" id="3.90.180.10">
    <property type="entry name" value="Medium-chain alcohol dehydrogenases, catalytic domain"/>
    <property type="match status" value="1"/>
</dbReference>
<dbReference type="SUPFAM" id="SSF50129">
    <property type="entry name" value="GroES-like"/>
    <property type="match status" value="1"/>
</dbReference>
<dbReference type="Pfam" id="PF08240">
    <property type="entry name" value="ADH_N"/>
    <property type="match status" value="1"/>
</dbReference>
<evidence type="ECO:0000313" key="7">
    <source>
        <dbReference type="Proteomes" id="UP000053989"/>
    </source>
</evidence>
<accession>A0A0C3E7F8</accession>
<organism evidence="6 7">
    <name type="scientific">Scleroderma citrinum Foug A</name>
    <dbReference type="NCBI Taxonomy" id="1036808"/>
    <lineage>
        <taxon>Eukaryota</taxon>
        <taxon>Fungi</taxon>
        <taxon>Dikarya</taxon>
        <taxon>Basidiomycota</taxon>
        <taxon>Agaricomycotina</taxon>
        <taxon>Agaricomycetes</taxon>
        <taxon>Agaricomycetidae</taxon>
        <taxon>Boletales</taxon>
        <taxon>Sclerodermatineae</taxon>
        <taxon>Sclerodermataceae</taxon>
        <taxon>Scleroderma</taxon>
    </lineage>
</organism>
<dbReference type="InterPro" id="IPR011032">
    <property type="entry name" value="GroES-like_sf"/>
</dbReference>
<keyword evidence="3" id="KW-0862">Zinc</keyword>
<proteinExistence type="predicted"/>
<reference evidence="7" key="2">
    <citation type="submission" date="2015-01" db="EMBL/GenBank/DDBJ databases">
        <title>Evolutionary Origins and Diversification of the Mycorrhizal Mutualists.</title>
        <authorList>
            <consortium name="DOE Joint Genome Institute"/>
            <consortium name="Mycorrhizal Genomics Consortium"/>
            <person name="Kohler A."/>
            <person name="Kuo A."/>
            <person name="Nagy L.G."/>
            <person name="Floudas D."/>
            <person name="Copeland A."/>
            <person name="Barry K.W."/>
            <person name="Cichocki N."/>
            <person name="Veneault-Fourrey C."/>
            <person name="LaButti K."/>
            <person name="Lindquist E.A."/>
            <person name="Lipzen A."/>
            <person name="Lundell T."/>
            <person name="Morin E."/>
            <person name="Murat C."/>
            <person name="Riley R."/>
            <person name="Ohm R."/>
            <person name="Sun H."/>
            <person name="Tunlid A."/>
            <person name="Henrissat B."/>
            <person name="Grigoriev I.V."/>
            <person name="Hibbett D.S."/>
            <person name="Martin F."/>
        </authorList>
    </citation>
    <scope>NUCLEOTIDE SEQUENCE [LARGE SCALE GENOMIC DNA]</scope>
    <source>
        <strain evidence="7">Foug A</strain>
    </source>
</reference>
<dbReference type="PANTHER" id="PTHR42683">
    <property type="entry name" value="ALDEHYDE REDUCTASE"/>
    <property type="match status" value="1"/>
</dbReference>
<dbReference type="FunFam" id="3.40.50.720:FF:000022">
    <property type="entry name" value="Cinnamyl alcohol dehydrogenase"/>
    <property type="match status" value="1"/>
</dbReference>
<keyword evidence="7" id="KW-1185">Reference proteome</keyword>
<comment type="cofactor">
    <cofactor evidence="1">
        <name>Zn(2+)</name>
        <dbReference type="ChEBI" id="CHEBI:29105"/>
    </cofactor>
</comment>
<dbReference type="GO" id="GO:0046872">
    <property type="term" value="F:metal ion binding"/>
    <property type="evidence" value="ECO:0007669"/>
    <property type="project" value="UniProtKB-KW"/>
</dbReference>
<dbReference type="InterPro" id="IPR029752">
    <property type="entry name" value="D-isomer_DH_CS1"/>
</dbReference>
<dbReference type="STRING" id="1036808.A0A0C3E7F8"/>
<evidence type="ECO:0000256" key="1">
    <source>
        <dbReference type="ARBA" id="ARBA00001947"/>
    </source>
</evidence>
<sequence>MSGIDFTVYKGSSSGKVVKSKTHKEVLQPDEVLIKITHAGLCGTDLHYKTQDMVLSHEGVGVVEKIGSEVKNFKVGERAGWGYLHNACLHCDQCLSGNEIFCPKRALYGIADFDQGAFASHAIWREAFLFHIPDAISSAAAAPLMCAGATVFNALELHGVRPTDRVGVIGIGGLGHLAIQFAAKMGCNVVVFSGTDSKSDEAKALGAHEFYATKGAKNLDIGRPVNYLIVTTSANPDWNLYLPVIAPRAIIAPLTISEGDFKFPHNPLVVKGIRIQGGICPSRGLHVKMLRFAALHGITPVIQEFPLTLEGIEEAIDKLEKGKIRYRGVLVAQA</sequence>
<dbReference type="EMBL" id="KN822029">
    <property type="protein sequence ID" value="KIM64369.1"/>
    <property type="molecule type" value="Genomic_DNA"/>
</dbReference>
<dbReference type="InterPro" id="IPR013149">
    <property type="entry name" value="ADH-like_C"/>
</dbReference>
<dbReference type="PROSITE" id="PS00065">
    <property type="entry name" value="D_2_HYDROXYACID_DH_1"/>
    <property type="match status" value="1"/>
</dbReference>
<dbReference type="HOGENOM" id="CLU_026673_20_2_1"/>
<feature type="domain" description="Enoyl reductase (ER)" evidence="5">
    <location>
        <begin position="11"/>
        <end position="330"/>
    </location>
</feature>
<evidence type="ECO:0000256" key="4">
    <source>
        <dbReference type="ARBA" id="ARBA00023002"/>
    </source>
</evidence>
<dbReference type="AlphaFoldDB" id="A0A0C3E7F8"/>
<evidence type="ECO:0000313" key="6">
    <source>
        <dbReference type="EMBL" id="KIM64369.1"/>
    </source>
</evidence>
<dbReference type="InterPro" id="IPR013154">
    <property type="entry name" value="ADH-like_N"/>
</dbReference>
<gene>
    <name evidence="6" type="ORF">SCLCIDRAFT_1213481</name>
</gene>
<dbReference type="Pfam" id="PF00107">
    <property type="entry name" value="ADH_zinc_N"/>
    <property type="match status" value="1"/>
</dbReference>
<dbReference type="SUPFAM" id="SSF51735">
    <property type="entry name" value="NAD(P)-binding Rossmann-fold domains"/>
    <property type="match status" value="1"/>
</dbReference>
<dbReference type="CDD" id="cd05283">
    <property type="entry name" value="CAD1"/>
    <property type="match status" value="1"/>
</dbReference>
<dbReference type="OrthoDB" id="1879366at2759"/>
<dbReference type="Gene3D" id="3.40.50.720">
    <property type="entry name" value="NAD(P)-binding Rossmann-like Domain"/>
    <property type="match status" value="1"/>
</dbReference>
<dbReference type="Proteomes" id="UP000053989">
    <property type="component" value="Unassembled WGS sequence"/>
</dbReference>
<keyword evidence="4" id="KW-0560">Oxidoreductase</keyword>
<evidence type="ECO:0000256" key="3">
    <source>
        <dbReference type="ARBA" id="ARBA00022833"/>
    </source>
</evidence>
<protein>
    <recommendedName>
        <fullName evidence="5">Enoyl reductase (ER) domain-containing protein</fullName>
    </recommendedName>
</protein>
<evidence type="ECO:0000256" key="2">
    <source>
        <dbReference type="ARBA" id="ARBA00022723"/>
    </source>
</evidence>
<name>A0A0C3E7F8_9AGAM</name>
<dbReference type="SMART" id="SM00829">
    <property type="entry name" value="PKS_ER"/>
    <property type="match status" value="1"/>
</dbReference>
<dbReference type="InterPro" id="IPR036291">
    <property type="entry name" value="NAD(P)-bd_dom_sf"/>
</dbReference>
<evidence type="ECO:0000259" key="5">
    <source>
        <dbReference type="SMART" id="SM00829"/>
    </source>
</evidence>
<keyword evidence="2" id="KW-0479">Metal-binding</keyword>
<reference evidence="6 7" key="1">
    <citation type="submission" date="2014-04" db="EMBL/GenBank/DDBJ databases">
        <authorList>
            <consortium name="DOE Joint Genome Institute"/>
            <person name="Kuo A."/>
            <person name="Kohler A."/>
            <person name="Nagy L.G."/>
            <person name="Floudas D."/>
            <person name="Copeland A."/>
            <person name="Barry K.W."/>
            <person name="Cichocki N."/>
            <person name="Veneault-Fourrey C."/>
            <person name="LaButti K."/>
            <person name="Lindquist E.A."/>
            <person name="Lipzen A."/>
            <person name="Lundell T."/>
            <person name="Morin E."/>
            <person name="Murat C."/>
            <person name="Sun H."/>
            <person name="Tunlid A."/>
            <person name="Henrissat B."/>
            <person name="Grigoriev I.V."/>
            <person name="Hibbett D.S."/>
            <person name="Martin F."/>
            <person name="Nordberg H.P."/>
            <person name="Cantor M.N."/>
            <person name="Hua S.X."/>
        </authorList>
    </citation>
    <scope>NUCLEOTIDE SEQUENCE [LARGE SCALE GENOMIC DNA]</scope>
    <source>
        <strain evidence="6 7">Foug A</strain>
    </source>
</reference>
<dbReference type="GO" id="GO:0016616">
    <property type="term" value="F:oxidoreductase activity, acting on the CH-OH group of donors, NAD or NADP as acceptor"/>
    <property type="evidence" value="ECO:0007669"/>
    <property type="project" value="InterPro"/>
</dbReference>
<dbReference type="InterPro" id="IPR047109">
    <property type="entry name" value="CAD-like"/>
</dbReference>
<dbReference type="InterPro" id="IPR020843">
    <property type="entry name" value="ER"/>
</dbReference>